<dbReference type="Pfam" id="PF02330">
    <property type="entry name" value="MAM33"/>
    <property type="match status" value="1"/>
</dbReference>
<accession>A0ABR1S7F1</accession>
<dbReference type="SUPFAM" id="SSF54529">
    <property type="entry name" value="Mitochondrial glycoprotein MAM33-like"/>
    <property type="match status" value="1"/>
</dbReference>
<feature type="compositionally biased region" description="Acidic residues" evidence="1">
    <location>
        <begin position="161"/>
        <end position="174"/>
    </location>
</feature>
<evidence type="ECO:0000313" key="2">
    <source>
        <dbReference type="EMBL" id="KAK8027746.1"/>
    </source>
</evidence>
<sequence length="290" mass="32334">MMSMRAVARSAPRSISRLSSAALRQSTVARSGSLLKAAAWAPLRSSQFTSSFSTTQFRREPAGEVDEELSLKLESELQFESEMKENEQLPASIKDFLDNSSFELVDTPGKEDVVLKRKFGNENITVSFSISDLANYEPDDVFNEDSALADEEVEGQRAAEAEGEEALEGEEDEPAVPCRLNVVIEKDGKGALNIEAVAQNGQIMVENFYYFKDAKLAHSETAEVSHTAQDTYPGPPFGSLDEDLQILMERYLEERGVTQALAVFVPDYMDTKEQREYQSWLKDVKSFIEA</sequence>
<gene>
    <name evidence="2" type="ORF">PG991_004802</name>
</gene>
<dbReference type="PANTHER" id="PTHR10826:SF1">
    <property type="entry name" value="COMPLEMENT COMPONENT 1 Q SUBCOMPONENT-BINDING PROTEIN, MITOCHONDRIAL"/>
    <property type="match status" value="1"/>
</dbReference>
<feature type="region of interest" description="Disordered" evidence="1">
    <location>
        <begin position="152"/>
        <end position="174"/>
    </location>
</feature>
<dbReference type="Proteomes" id="UP001396898">
    <property type="component" value="Unassembled WGS sequence"/>
</dbReference>
<protein>
    <recommendedName>
        <fullName evidence="4">Mitochondrial glyco protein</fullName>
    </recommendedName>
</protein>
<keyword evidence="3" id="KW-1185">Reference proteome</keyword>
<reference evidence="2 3" key="1">
    <citation type="submission" date="2023-01" db="EMBL/GenBank/DDBJ databases">
        <title>Analysis of 21 Apiospora genomes using comparative genomics revels a genus with tremendous synthesis potential of carbohydrate active enzymes and secondary metabolites.</title>
        <authorList>
            <person name="Sorensen T."/>
        </authorList>
    </citation>
    <scope>NUCLEOTIDE SEQUENCE [LARGE SCALE GENOMIC DNA]</scope>
    <source>
        <strain evidence="2 3">CBS 20057</strain>
    </source>
</reference>
<dbReference type="EMBL" id="JAQQWI010000007">
    <property type="protein sequence ID" value="KAK8027746.1"/>
    <property type="molecule type" value="Genomic_DNA"/>
</dbReference>
<dbReference type="InterPro" id="IPR003428">
    <property type="entry name" value="MAM33"/>
</dbReference>
<proteinExistence type="predicted"/>
<evidence type="ECO:0000256" key="1">
    <source>
        <dbReference type="SAM" id="MobiDB-lite"/>
    </source>
</evidence>
<dbReference type="PANTHER" id="PTHR10826">
    <property type="entry name" value="COMPLEMENT COMPONENT 1"/>
    <property type="match status" value="1"/>
</dbReference>
<name>A0ABR1S7F1_9PEZI</name>
<dbReference type="Gene3D" id="3.10.280.10">
    <property type="entry name" value="Mitochondrial glycoprotein"/>
    <property type="match status" value="1"/>
</dbReference>
<evidence type="ECO:0000313" key="3">
    <source>
        <dbReference type="Proteomes" id="UP001396898"/>
    </source>
</evidence>
<comment type="caution">
    <text evidence="2">The sequence shown here is derived from an EMBL/GenBank/DDBJ whole genome shotgun (WGS) entry which is preliminary data.</text>
</comment>
<evidence type="ECO:0008006" key="4">
    <source>
        <dbReference type="Google" id="ProtNLM"/>
    </source>
</evidence>
<organism evidence="2 3">
    <name type="scientific">Apiospora marii</name>
    <dbReference type="NCBI Taxonomy" id="335849"/>
    <lineage>
        <taxon>Eukaryota</taxon>
        <taxon>Fungi</taxon>
        <taxon>Dikarya</taxon>
        <taxon>Ascomycota</taxon>
        <taxon>Pezizomycotina</taxon>
        <taxon>Sordariomycetes</taxon>
        <taxon>Xylariomycetidae</taxon>
        <taxon>Amphisphaeriales</taxon>
        <taxon>Apiosporaceae</taxon>
        <taxon>Apiospora</taxon>
    </lineage>
</organism>
<dbReference type="InterPro" id="IPR036561">
    <property type="entry name" value="MAM33_sf"/>
</dbReference>